<keyword evidence="2" id="KW-1133">Transmembrane helix</keyword>
<evidence type="ECO:0000313" key="3">
    <source>
        <dbReference type="EMBL" id="BCX87961.1"/>
    </source>
</evidence>
<protein>
    <submittedName>
        <fullName evidence="3">Uncharacterized protein</fullName>
    </submittedName>
</protein>
<dbReference type="AlphaFoldDB" id="A0AAU9CBB0"/>
<organism evidence="3 4">
    <name type="scientific">Methylomarinovum tepidoasis</name>
    <dbReference type="NCBI Taxonomy" id="2840183"/>
    <lineage>
        <taxon>Bacteria</taxon>
        <taxon>Pseudomonadati</taxon>
        <taxon>Pseudomonadota</taxon>
        <taxon>Gammaproteobacteria</taxon>
        <taxon>Methylococcales</taxon>
        <taxon>Methylothermaceae</taxon>
        <taxon>Methylomarinovum</taxon>
    </lineage>
</organism>
<accession>A0AAU9CBB0</accession>
<sequence length="218" mass="24007">MNATTWILAAELGLLLILAPGGLLFLTLRRKRRRDAALEALLNRLETTLPQRRAHYQAWLQRHLALDESNADAIAGQWLEAERQFWHAAVATQLQQDTGALDQLPDPLHRCLDRWLESLSQHLPLSAGEAEKAAPEETISETVENAAAPPPAEEPSLEDDEEIEVFSDTSEPPEETPAVPDEPAPEDEAEADSENEPPETEPNPAIAAEVDQSDPPSQ</sequence>
<feature type="compositionally biased region" description="Acidic residues" evidence="1">
    <location>
        <begin position="155"/>
        <end position="165"/>
    </location>
</feature>
<feature type="transmembrane region" description="Helical" evidence="2">
    <location>
        <begin position="6"/>
        <end position="28"/>
    </location>
</feature>
<gene>
    <name evidence="3" type="ORF">MIN45_P0328</name>
</gene>
<feature type="compositionally biased region" description="Acidic residues" evidence="1">
    <location>
        <begin position="183"/>
        <end position="199"/>
    </location>
</feature>
<keyword evidence="4" id="KW-1185">Reference proteome</keyword>
<dbReference type="RefSeq" id="WP_286292981.1">
    <property type="nucleotide sequence ID" value="NZ_AP024718.1"/>
</dbReference>
<evidence type="ECO:0000256" key="2">
    <source>
        <dbReference type="SAM" id="Phobius"/>
    </source>
</evidence>
<reference evidence="4" key="1">
    <citation type="journal article" date="2024" name="Int. J. Syst. Evol. Microbiol.">
        <title>Methylomarinovum tepidoasis sp. nov., a moderately thermophilic methanotroph of the family Methylothermaceae isolated from a deep-sea hydrothermal field.</title>
        <authorList>
            <person name="Hirayama H."/>
            <person name="Takaki Y."/>
            <person name="Abe M."/>
            <person name="Miyazaki M."/>
            <person name="Uematsu K."/>
            <person name="Matsui Y."/>
            <person name="Takai K."/>
        </authorList>
    </citation>
    <scope>NUCLEOTIDE SEQUENCE [LARGE SCALE GENOMIC DNA]</scope>
    <source>
        <strain evidence="4">IN45</strain>
    </source>
</reference>
<evidence type="ECO:0000313" key="4">
    <source>
        <dbReference type="Proteomes" id="UP001321450"/>
    </source>
</evidence>
<dbReference type="Proteomes" id="UP001321450">
    <property type="component" value="Chromosome"/>
</dbReference>
<proteinExistence type="predicted"/>
<dbReference type="KEGG" id="meiy:MIN45_P0328"/>
<feature type="region of interest" description="Disordered" evidence="1">
    <location>
        <begin position="126"/>
        <end position="218"/>
    </location>
</feature>
<keyword evidence="2" id="KW-0812">Transmembrane</keyword>
<name>A0AAU9CBB0_9GAMM</name>
<evidence type="ECO:0000256" key="1">
    <source>
        <dbReference type="SAM" id="MobiDB-lite"/>
    </source>
</evidence>
<dbReference type="EMBL" id="AP024718">
    <property type="protein sequence ID" value="BCX87961.1"/>
    <property type="molecule type" value="Genomic_DNA"/>
</dbReference>
<keyword evidence="2" id="KW-0472">Membrane</keyword>